<comment type="subcellular location">
    <subcellularLocation>
        <location evidence="1">Membrane</location>
        <topology evidence="1">Multi-pass membrane protein</topology>
    </subcellularLocation>
</comment>
<gene>
    <name evidence="8" type="ORF">PCAR00345_LOCUS36749</name>
</gene>
<dbReference type="Pfam" id="PF04117">
    <property type="entry name" value="Mpv17_PMP22"/>
    <property type="match status" value="1"/>
</dbReference>
<evidence type="ECO:0000256" key="7">
    <source>
        <dbReference type="SAM" id="MobiDB-lite"/>
    </source>
</evidence>
<name>A0A7S4C1H2_CHRCT</name>
<keyword evidence="3" id="KW-0812">Transmembrane</keyword>
<dbReference type="PANTHER" id="PTHR11266">
    <property type="entry name" value="PEROXISOMAL MEMBRANE PROTEIN 2, PXMP2 MPV17"/>
    <property type="match status" value="1"/>
</dbReference>
<proteinExistence type="inferred from homology"/>
<accession>A0A7S4C1H2</accession>
<evidence type="ECO:0000256" key="2">
    <source>
        <dbReference type="ARBA" id="ARBA00006824"/>
    </source>
</evidence>
<evidence type="ECO:0000256" key="4">
    <source>
        <dbReference type="ARBA" id="ARBA00022989"/>
    </source>
</evidence>
<dbReference type="PANTHER" id="PTHR11266:SF17">
    <property type="entry name" value="PROTEIN MPV17"/>
    <property type="match status" value="1"/>
</dbReference>
<dbReference type="InterPro" id="IPR007248">
    <property type="entry name" value="Mpv17_PMP22"/>
</dbReference>
<dbReference type="GO" id="GO:0016020">
    <property type="term" value="C:membrane"/>
    <property type="evidence" value="ECO:0007669"/>
    <property type="project" value="UniProtKB-SubCell"/>
</dbReference>
<comment type="similarity">
    <text evidence="2 6">Belongs to the peroxisomal membrane protein PXMP2/4 family.</text>
</comment>
<dbReference type="GO" id="GO:0005737">
    <property type="term" value="C:cytoplasm"/>
    <property type="evidence" value="ECO:0007669"/>
    <property type="project" value="TreeGrafter"/>
</dbReference>
<dbReference type="AlphaFoldDB" id="A0A7S4C1H2"/>
<sequence>MSLLKLWQAYGQALETSPIKAQMLSSAIIWCAGDLSAQWLEHRAARLDGAQQPSCVEVLAQSAPRTPPSEQSAEDSVRTSSSTQPLRFDWRRTTVQTVYAAVVWAPVAHHWYEALDRVVLKMASAGSRRFVAAKLGLEMVALHPVSLLAFFGCVGVANGEPVGQVAQQIKRDLVPSLLLEWLMWAPLDIANFACVPVRHQLLVTNCGCFAESIALSFVKANGFALPGEAQH</sequence>
<keyword evidence="4" id="KW-1133">Transmembrane helix</keyword>
<evidence type="ECO:0000256" key="1">
    <source>
        <dbReference type="ARBA" id="ARBA00004141"/>
    </source>
</evidence>
<evidence type="ECO:0000313" key="8">
    <source>
        <dbReference type="EMBL" id="CAE0784044.1"/>
    </source>
</evidence>
<keyword evidence="5" id="KW-0472">Membrane</keyword>
<evidence type="ECO:0000256" key="5">
    <source>
        <dbReference type="ARBA" id="ARBA00023136"/>
    </source>
</evidence>
<evidence type="ECO:0000256" key="3">
    <source>
        <dbReference type="ARBA" id="ARBA00022692"/>
    </source>
</evidence>
<evidence type="ECO:0000256" key="6">
    <source>
        <dbReference type="RuleBase" id="RU363053"/>
    </source>
</evidence>
<feature type="region of interest" description="Disordered" evidence="7">
    <location>
        <begin position="61"/>
        <end position="80"/>
    </location>
</feature>
<organism evidence="8">
    <name type="scientific">Chrysotila carterae</name>
    <name type="common">Marine alga</name>
    <name type="synonym">Syracosphaera carterae</name>
    <dbReference type="NCBI Taxonomy" id="13221"/>
    <lineage>
        <taxon>Eukaryota</taxon>
        <taxon>Haptista</taxon>
        <taxon>Haptophyta</taxon>
        <taxon>Prymnesiophyceae</taxon>
        <taxon>Isochrysidales</taxon>
        <taxon>Isochrysidaceae</taxon>
        <taxon>Chrysotila</taxon>
    </lineage>
</organism>
<dbReference type="EMBL" id="HBIZ01058524">
    <property type="protein sequence ID" value="CAE0784044.1"/>
    <property type="molecule type" value="Transcribed_RNA"/>
</dbReference>
<protein>
    <submittedName>
        <fullName evidence="8">Uncharacterized protein</fullName>
    </submittedName>
</protein>
<reference evidence="8" key="1">
    <citation type="submission" date="2021-01" db="EMBL/GenBank/DDBJ databases">
        <authorList>
            <person name="Corre E."/>
            <person name="Pelletier E."/>
            <person name="Niang G."/>
            <person name="Scheremetjew M."/>
            <person name="Finn R."/>
            <person name="Kale V."/>
            <person name="Holt S."/>
            <person name="Cochrane G."/>
            <person name="Meng A."/>
            <person name="Brown T."/>
            <person name="Cohen L."/>
        </authorList>
    </citation>
    <scope>NUCLEOTIDE SEQUENCE</scope>
    <source>
        <strain evidence="8">CCMP645</strain>
    </source>
</reference>